<accession>A0A921YT77</accession>
<evidence type="ECO:0000256" key="11">
    <source>
        <dbReference type="ARBA" id="ARBA00023211"/>
    </source>
</evidence>
<evidence type="ECO:0000256" key="1">
    <source>
        <dbReference type="ARBA" id="ARBA00001936"/>
    </source>
</evidence>
<evidence type="ECO:0000259" key="15">
    <source>
        <dbReference type="SMART" id="SM01124"/>
    </source>
</evidence>
<evidence type="ECO:0000313" key="16">
    <source>
        <dbReference type="EMBL" id="KAG6444825.1"/>
    </source>
</evidence>
<dbReference type="OrthoDB" id="407609at2759"/>
<dbReference type="Pfam" id="PF00149">
    <property type="entry name" value="Metallophos"/>
    <property type="match status" value="1"/>
</dbReference>
<dbReference type="GO" id="GO:0000398">
    <property type="term" value="P:mRNA splicing, via spliceosome"/>
    <property type="evidence" value="ECO:0007669"/>
    <property type="project" value="TreeGrafter"/>
</dbReference>
<evidence type="ECO:0000256" key="3">
    <source>
        <dbReference type="ARBA" id="ARBA00001954"/>
    </source>
</evidence>
<keyword evidence="8" id="KW-0378">Hydrolase</keyword>
<dbReference type="InterPro" id="IPR004843">
    <property type="entry name" value="Calcineurin-like_PHP"/>
</dbReference>
<comment type="function">
    <text evidence="13">Cleaves the 2'-5' phosphodiester linkage at the branch point of lariat intron pre-mRNAs after splicing and converts them into linear molecules that are subsequently degraded. It thereby facilitates ribonucleotide turnover.</text>
</comment>
<dbReference type="CDD" id="cd00844">
    <property type="entry name" value="MPP_Dbr1_N"/>
    <property type="match status" value="1"/>
</dbReference>
<comment type="cofactor">
    <cofactor evidence="2">
        <name>Zn(2+)</name>
        <dbReference type="ChEBI" id="CHEBI:29105"/>
    </cofactor>
</comment>
<keyword evidence="12" id="KW-0539">Nucleus</keyword>
<protein>
    <recommendedName>
        <fullName evidence="15">Lariat debranching enzyme C-terminal domain-containing protein</fullName>
    </recommendedName>
</protein>
<feature type="region of interest" description="Disordered" evidence="14">
    <location>
        <begin position="482"/>
        <end position="510"/>
    </location>
</feature>
<dbReference type="PANTHER" id="PTHR12849:SF0">
    <property type="entry name" value="LARIAT DEBRANCHING ENZYME"/>
    <property type="match status" value="1"/>
</dbReference>
<dbReference type="GO" id="GO:0046872">
    <property type="term" value="F:metal ion binding"/>
    <property type="evidence" value="ECO:0007669"/>
    <property type="project" value="UniProtKB-KW"/>
</dbReference>
<evidence type="ECO:0000256" key="8">
    <source>
        <dbReference type="ARBA" id="ARBA00022801"/>
    </source>
</evidence>
<feature type="compositionally biased region" description="Polar residues" evidence="14">
    <location>
        <begin position="446"/>
        <end position="465"/>
    </location>
</feature>
<dbReference type="GO" id="GO:0005634">
    <property type="term" value="C:nucleus"/>
    <property type="evidence" value="ECO:0007669"/>
    <property type="project" value="UniProtKB-SubCell"/>
</dbReference>
<dbReference type="InterPro" id="IPR041816">
    <property type="entry name" value="Dbr1_N"/>
</dbReference>
<evidence type="ECO:0000256" key="14">
    <source>
        <dbReference type="SAM" id="MobiDB-lite"/>
    </source>
</evidence>
<comment type="cofactor">
    <cofactor evidence="1">
        <name>Mn(2+)</name>
        <dbReference type="ChEBI" id="CHEBI:29035"/>
    </cofactor>
</comment>
<comment type="cofactor">
    <cofactor evidence="3">
        <name>Fe(2+)</name>
        <dbReference type="ChEBI" id="CHEBI:29033"/>
    </cofactor>
</comment>
<dbReference type="InterPro" id="IPR007708">
    <property type="entry name" value="DBR1_C"/>
</dbReference>
<evidence type="ECO:0000256" key="10">
    <source>
        <dbReference type="ARBA" id="ARBA00023004"/>
    </source>
</evidence>
<feature type="compositionally biased region" description="Pro residues" evidence="14">
    <location>
        <begin position="404"/>
        <end position="414"/>
    </location>
</feature>
<feature type="domain" description="Lariat debranching enzyme C-terminal" evidence="15">
    <location>
        <begin position="235"/>
        <end position="372"/>
    </location>
</feature>
<dbReference type="GO" id="GO:0008419">
    <property type="term" value="F:RNA lariat debranching enzyme activity"/>
    <property type="evidence" value="ECO:0007669"/>
    <property type="project" value="TreeGrafter"/>
</dbReference>
<proteinExistence type="inferred from homology"/>
<dbReference type="Pfam" id="PF05011">
    <property type="entry name" value="DBR1"/>
    <property type="match status" value="1"/>
</dbReference>
<dbReference type="SMART" id="SM01124">
    <property type="entry name" value="DBR1"/>
    <property type="match status" value="1"/>
</dbReference>
<dbReference type="Proteomes" id="UP000791440">
    <property type="component" value="Unassembled WGS sequence"/>
</dbReference>
<keyword evidence="11" id="KW-0464">Manganese</keyword>
<keyword evidence="17" id="KW-1185">Reference proteome</keyword>
<feature type="region of interest" description="Disordered" evidence="14">
    <location>
        <begin position="385"/>
        <end position="416"/>
    </location>
</feature>
<dbReference type="PANTHER" id="PTHR12849">
    <property type="entry name" value="RNA LARIAT DEBRANCHING ENZYME"/>
    <property type="match status" value="1"/>
</dbReference>
<evidence type="ECO:0000256" key="6">
    <source>
        <dbReference type="ARBA" id="ARBA00022664"/>
    </source>
</evidence>
<dbReference type="SUPFAM" id="SSF56300">
    <property type="entry name" value="Metallo-dependent phosphatases"/>
    <property type="match status" value="1"/>
</dbReference>
<dbReference type="EMBL" id="JH668313">
    <property type="protein sequence ID" value="KAG6444825.1"/>
    <property type="molecule type" value="Genomic_DNA"/>
</dbReference>
<evidence type="ECO:0000256" key="4">
    <source>
        <dbReference type="ARBA" id="ARBA00004123"/>
    </source>
</evidence>
<evidence type="ECO:0000313" key="17">
    <source>
        <dbReference type="Proteomes" id="UP000791440"/>
    </source>
</evidence>
<feature type="compositionally biased region" description="Polar residues" evidence="14">
    <location>
        <begin position="490"/>
        <end position="499"/>
    </location>
</feature>
<evidence type="ECO:0000256" key="13">
    <source>
        <dbReference type="ARBA" id="ARBA00058627"/>
    </source>
</evidence>
<evidence type="ECO:0000256" key="9">
    <source>
        <dbReference type="ARBA" id="ARBA00022833"/>
    </source>
</evidence>
<reference evidence="16" key="1">
    <citation type="journal article" date="2016" name="Insect Biochem. Mol. Biol.">
        <title>Multifaceted biological insights from a draft genome sequence of the tobacco hornworm moth, Manduca sexta.</title>
        <authorList>
            <person name="Kanost M.R."/>
            <person name="Arrese E.L."/>
            <person name="Cao X."/>
            <person name="Chen Y.R."/>
            <person name="Chellapilla S."/>
            <person name="Goldsmith M.R."/>
            <person name="Grosse-Wilde E."/>
            <person name="Heckel D.G."/>
            <person name="Herndon N."/>
            <person name="Jiang H."/>
            <person name="Papanicolaou A."/>
            <person name="Qu J."/>
            <person name="Soulages J.L."/>
            <person name="Vogel H."/>
            <person name="Walters J."/>
            <person name="Waterhouse R.M."/>
            <person name="Ahn S.J."/>
            <person name="Almeida F.C."/>
            <person name="An C."/>
            <person name="Aqrawi P."/>
            <person name="Bretschneider A."/>
            <person name="Bryant W.B."/>
            <person name="Bucks S."/>
            <person name="Chao H."/>
            <person name="Chevignon G."/>
            <person name="Christen J.M."/>
            <person name="Clarke D.F."/>
            <person name="Dittmer N.T."/>
            <person name="Ferguson L.C.F."/>
            <person name="Garavelou S."/>
            <person name="Gordon K.H.J."/>
            <person name="Gunaratna R.T."/>
            <person name="Han Y."/>
            <person name="Hauser F."/>
            <person name="He Y."/>
            <person name="Heidel-Fischer H."/>
            <person name="Hirsh A."/>
            <person name="Hu Y."/>
            <person name="Jiang H."/>
            <person name="Kalra D."/>
            <person name="Klinner C."/>
            <person name="Konig C."/>
            <person name="Kovar C."/>
            <person name="Kroll A.R."/>
            <person name="Kuwar S.S."/>
            <person name="Lee S.L."/>
            <person name="Lehman R."/>
            <person name="Li K."/>
            <person name="Li Z."/>
            <person name="Liang H."/>
            <person name="Lovelace S."/>
            <person name="Lu Z."/>
            <person name="Mansfield J.H."/>
            <person name="McCulloch K.J."/>
            <person name="Mathew T."/>
            <person name="Morton B."/>
            <person name="Muzny D.M."/>
            <person name="Neunemann D."/>
            <person name="Ongeri F."/>
            <person name="Pauchet Y."/>
            <person name="Pu L.L."/>
            <person name="Pyrousis I."/>
            <person name="Rao X.J."/>
            <person name="Redding A."/>
            <person name="Roesel C."/>
            <person name="Sanchez-Gracia A."/>
            <person name="Schaack S."/>
            <person name="Shukla A."/>
            <person name="Tetreau G."/>
            <person name="Wang Y."/>
            <person name="Xiong G.H."/>
            <person name="Traut W."/>
            <person name="Walsh T.K."/>
            <person name="Worley K.C."/>
            <person name="Wu D."/>
            <person name="Wu W."/>
            <person name="Wu Y.Q."/>
            <person name="Zhang X."/>
            <person name="Zou Z."/>
            <person name="Zucker H."/>
            <person name="Briscoe A.D."/>
            <person name="Burmester T."/>
            <person name="Clem R.J."/>
            <person name="Feyereisen R."/>
            <person name="Grimmelikhuijzen C.J.P."/>
            <person name="Hamodrakas S.J."/>
            <person name="Hansson B.S."/>
            <person name="Huguet E."/>
            <person name="Jermiin L.S."/>
            <person name="Lan Q."/>
            <person name="Lehman H.K."/>
            <person name="Lorenzen M."/>
            <person name="Merzendorfer H."/>
            <person name="Michalopoulos I."/>
            <person name="Morton D.B."/>
            <person name="Muthukrishnan S."/>
            <person name="Oakeshott J.G."/>
            <person name="Palmer W."/>
            <person name="Park Y."/>
            <person name="Passarelli A.L."/>
            <person name="Rozas J."/>
            <person name="Schwartz L.M."/>
            <person name="Smith W."/>
            <person name="Southgate A."/>
            <person name="Vilcinskas A."/>
            <person name="Vogt R."/>
            <person name="Wang P."/>
            <person name="Werren J."/>
            <person name="Yu X.Q."/>
            <person name="Zhou J.J."/>
            <person name="Brown S.J."/>
            <person name="Scherer S.E."/>
            <person name="Richards S."/>
            <person name="Blissard G.W."/>
        </authorList>
    </citation>
    <scope>NUCLEOTIDE SEQUENCE</scope>
</reference>
<evidence type="ECO:0000256" key="12">
    <source>
        <dbReference type="ARBA" id="ARBA00023242"/>
    </source>
</evidence>
<keyword evidence="10" id="KW-0408">Iron</keyword>
<evidence type="ECO:0000256" key="5">
    <source>
        <dbReference type="ARBA" id="ARBA00006045"/>
    </source>
</evidence>
<dbReference type="Gene3D" id="3.60.21.10">
    <property type="match status" value="1"/>
</dbReference>
<comment type="similarity">
    <text evidence="5">Belongs to the lariat debranching enzyme family.</text>
</comment>
<evidence type="ECO:0000256" key="7">
    <source>
        <dbReference type="ARBA" id="ARBA00022723"/>
    </source>
</evidence>
<reference evidence="16" key="2">
    <citation type="submission" date="2020-12" db="EMBL/GenBank/DDBJ databases">
        <authorList>
            <person name="Kanost M."/>
        </authorList>
    </citation>
    <scope>NUCLEOTIDE SEQUENCE</scope>
</reference>
<sequence>MKIAVEGCAHGELETIYECIEALQTRQGINIDLLICCGDFQAVRNVDDLKSMAVPPKYQRMCTFYKYYSGEKRAPILTLFIGGNHEASNYLQELPYGGWVAPNIYYLGRAGIVNFGGLRIGGLSGIFKGRDYLQGLWECPPYSQESMRSVYHVRSLDVFRLSQVKGKVHVMLSHDWPRGITNHGDVESLLKRKPFFREDIESNQLGSVPAATLLHQLKPDYWFAAHLHCQFAAIVQHDNGADTKFLALDKCLPKRKHLQILDIPAMYDGDKCLKYDPEWLMILKKTNHLLTVKNMNCHMPGPGGNEEYIFTPTKEEKESVIKIMENMTIHESAFEKTAPVYNPNIKKGKQSEPIMNPQTIKLCDTLGIDDPVQVVMARTGRIMKEPCGNDLRKDTKETEVPEEPSAPNPIPVPITPIKTTKLSLPAPITPSENEMETNPVKEFTVDNFSTPDNTLNSSDCMTPMSSGEKKTFKRRNISIYNSPDDDLESGMSNSFNVSGSPCKLPHRDNV</sequence>
<organism evidence="16 17">
    <name type="scientific">Manduca sexta</name>
    <name type="common">Tobacco hawkmoth</name>
    <name type="synonym">Tobacco hornworm</name>
    <dbReference type="NCBI Taxonomy" id="7130"/>
    <lineage>
        <taxon>Eukaryota</taxon>
        <taxon>Metazoa</taxon>
        <taxon>Ecdysozoa</taxon>
        <taxon>Arthropoda</taxon>
        <taxon>Hexapoda</taxon>
        <taxon>Insecta</taxon>
        <taxon>Pterygota</taxon>
        <taxon>Neoptera</taxon>
        <taxon>Endopterygota</taxon>
        <taxon>Lepidoptera</taxon>
        <taxon>Glossata</taxon>
        <taxon>Ditrysia</taxon>
        <taxon>Bombycoidea</taxon>
        <taxon>Sphingidae</taxon>
        <taxon>Sphinginae</taxon>
        <taxon>Sphingini</taxon>
        <taxon>Manduca</taxon>
    </lineage>
</organism>
<name>A0A921YT77_MANSE</name>
<comment type="caution">
    <text evidence="16">The sequence shown here is derived from an EMBL/GenBank/DDBJ whole genome shotgun (WGS) entry which is preliminary data.</text>
</comment>
<dbReference type="FunFam" id="3.60.21.10:FF:000035">
    <property type="entry name" value="Lariat debranching enzyme"/>
    <property type="match status" value="1"/>
</dbReference>
<feature type="compositionally biased region" description="Basic and acidic residues" evidence="14">
    <location>
        <begin position="390"/>
        <end position="399"/>
    </location>
</feature>
<keyword evidence="9" id="KW-0862">Zinc</keyword>
<dbReference type="AlphaFoldDB" id="A0A921YT77"/>
<keyword evidence="6" id="KW-0507">mRNA processing</keyword>
<feature type="region of interest" description="Disordered" evidence="14">
    <location>
        <begin position="446"/>
        <end position="469"/>
    </location>
</feature>
<keyword evidence="7" id="KW-0479">Metal-binding</keyword>
<dbReference type="InterPro" id="IPR029052">
    <property type="entry name" value="Metallo-depent_PP-like"/>
</dbReference>
<evidence type="ECO:0000256" key="2">
    <source>
        <dbReference type="ARBA" id="ARBA00001947"/>
    </source>
</evidence>
<gene>
    <name evidence="16" type="ORF">O3G_MSEX003525</name>
</gene>
<comment type="subcellular location">
    <subcellularLocation>
        <location evidence="4">Nucleus</location>
    </subcellularLocation>
</comment>